<gene>
    <name evidence="2" type="ORF">LCGC14_2499380</name>
</gene>
<proteinExistence type="predicted"/>
<keyword evidence="1" id="KW-0472">Membrane</keyword>
<feature type="non-terminal residue" evidence="2">
    <location>
        <position position="52"/>
    </location>
</feature>
<dbReference type="GO" id="GO:0008818">
    <property type="term" value="F:cobalamin 5'-phosphate synthase activity"/>
    <property type="evidence" value="ECO:0007669"/>
    <property type="project" value="InterPro"/>
</dbReference>
<dbReference type="AlphaFoldDB" id="A0A0F9DE49"/>
<keyword evidence="1" id="KW-1133">Transmembrane helix</keyword>
<dbReference type="Pfam" id="PF02654">
    <property type="entry name" value="CobS"/>
    <property type="match status" value="1"/>
</dbReference>
<keyword evidence="1" id="KW-0812">Transmembrane</keyword>
<feature type="transmembrane region" description="Helical" evidence="1">
    <location>
        <begin position="29"/>
        <end position="48"/>
    </location>
</feature>
<dbReference type="GO" id="GO:0009236">
    <property type="term" value="P:cobalamin biosynthetic process"/>
    <property type="evidence" value="ECO:0007669"/>
    <property type="project" value="UniProtKB-UniPathway"/>
</dbReference>
<dbReference type="InterPro" id="IPR003805">
    <property type="entry name" value="CobS"/>
</dbReference>
<accession>A0A0F9DE49</accession>
<sequence>MKNLLSAIQFLTILPVGKLEEYGPRGIAPFFPIVGILLGVMVAAFDAAGSHF</sequence>
<reference evidence="2" key="1">
    <citation type="journal article" date="2015" name="Nature">
        <title>Complex archaea that bridge the gap between prokaryotes and eukaryotes.</title>
        <authorList>
            <person name="Spang A."/>
            <person name="Saw J.H."/>
            <person name="Jorgensen S.L."/>
            <person name="Zaremba-Niedzwiedzka K."/>
            <person name="Martijn J."/>
            <person name="Lind A.E."/>
            <person name="van Eijk R."/>
            <person name="Schleper C."/>
            <person name="Guy L."/>
            <person name="Ettema T.J."/>
        </authorList>
    </citation>
    <scope>NUCLEOTIDE SEQUENCE</scope>
</reference>
<protein>
    <submittedName>
        <fullName evidence="2">Uncharacterized protein</fullName>
    </submittedName>
</protein>
<dbReference type="EMBL" id="LAZR01039814">
    <property type="protein sequence ID" value="KKL16056.1"/>
    <property type="molecule type" value="Genomic_DNA"/>
</dbReference>
<organism evidence="2">
    <name type="scientific">marine sediment metagenome</name>
    <dbReference type="NCBI Taxonomy" id="412755"/>
    <lineage>
        <taxon>unclassified sequences</taxon>
        <taxon>metagenomes</taxon>
        <taxon>ecological metagenomes</taxon>
    </lineage>
</organism>
<comment type="caution">
    <text evidence="2">The sequence shown here is derived from an EMBL/GenBank/DDBJ whole genome shotgun (WGS) entry which is preliminary data.</text>
</comment>
<dbReference type="UniPathway" id="UPA00148">
    <property type="reaction ID" value="UER00238"/>
</dbReference>
<evidence type="ECO:0000256" key="1">
    <source>
        <dbReference type="SAM" id="Phobius"/>
    </source>
</evidence>
<name>A0A0F9DE49_9ZZZZ</name>
<evidence type="ECO:0000313" key="2">
    <source>
        <dbReference type="EMBL" id="KKL16056.1"/>
    </source>
</evidence>
<dbReference type="GO" id="GO:0051073">
    <property type="term" value="F:adenosylcobinamide-GDP ribazoletransferase activity"/>
    <property type="evidence" value="ECO:0007669"/>
    <property type="project" value="InterPro"/>
</dbReference>